<comment type="caution">
    <text evidence="1">The sequence shown here is derived from an EMBL/GenBank/DDBJ whole genome shotgun (WGS) entry which is preliminary data.</text>
</comment>
<dbReference type="Proteomes" id="UP001320706">
    <property type="component" value="Unassembled WGS sequence"/>
</dbReference>
<dbReference type="EMBL" id="JAMKPW020000012">
    <property type="protein sequence ID" value="KAK8212872.1"/>
    <property type="molecule type" value="Genomic_DNA"/>
</dbReference>
<evidence type="ECO:0000313" key="1">
    <source>
        <dbReference type="EMBL" id="KAK8212872.1"/>
    </source>
</evidence>
<name>A0ACC3SGC7_9PEZI</name>
<keyword evidence="2" id="KW-1185">Reference proteome</keyword>
<protein>
    <submittedName>
        <fullName evidence="1">Uncharacterized protein</fullName>
    </submittedName>
</protein>
<evidence type="ECO:0000313" key="2">
    <source>
        <dbReference type="Proteomes" id="UP001320706"/>
    </source>
</evidence>
<reference evidence="1" key="1">
    <citation type="submission" date="2024-02" db="EMBL/GenBank/DDBJ databases">
        <title>Metagenome Assembled Genome of Zalaria obscura JY119.</title>
        <authorList>
            <person name="Vighnesh L."/>
            <person name="Jagadeeshwari U."/>
            <person name="Venkata Ramana C."/>
            <person name="Sasikala C."/>
        </authorList>
    </citation>
    <scope>NUCLEOTIDE SEQUENCE</scope>
    <source>
        <strain evidence="1">JY119</strain>
    </source>
</reference>
<sequence>MSDAGSTTDFDPNQVNLSIADPTQIICYLNSSGNDYDGRLGARISAVFVILIISTIVTFFPVVAKRVRWLKIPLYVYLFARYFGAGVIVATAFIHLLDPAYSEIGPQTCVGMTGGWASYSWPPAIVLTAVMVIFLMDLGAERYVEIKYGQEAGQSVEELITTGHPHSHAHAPASSGFPAALVQNGDVEAAGSNFRRQSHQDEMKDMSESIEDPVMAEKLRAAEHNAYRQQFAAFLILEFGVIVHSVVIGLNLGVVGAEFSTLYPVLVFHQSFEGLGIGARMSAIPWPRGSWLPWILCLAYGLTTPVSIAIGLGVRTTYNPGSFTANVVSGVLDSISAGILIYTGLVELLARDFLFDPLRTRDNRRLLFMVGSVLLGAGIMALLGKWA</sequence>
<accession>A0ACC3SGC7</accession>
<organism evidence="1 2">
    <name type="scientific">Zalaria obscura</name>
    <dbReference type="NCBI Taxonomy" id="2024903"/>
    <lineage>
        <taxon>Eukaryota</taxon>
        <taxon>Fungi</taxon>
        <taxon>Dikarya</taxon>
        <taxon>Ascomycota</taxon>
        <taxon>Pezizomycotina</taxon>
        <taxon>Dothideomycetes</taxon>
        <taxon>Dothideomycetidae</taxon>
        <taxon>Dothideales</taxon>
        <taxon>Zalariaceae</taxon>
        <taxon>Zalaria</taxon>
    </lineage>
</organism>
<proteinExistence type="predicted"/>
<gene>
    <name evidence="1" type="ORF">M8818_003037</name>
</gene>